<dbReference type="SUPFAM" id="SSF51735">
    <property type="entry name" value="NAD(P)-binding Rossmann-fold domains"/>
    <property type="match status" value="1"/>
</dbReference>
<name>A0A0W8FPP7_9ZZZZ</name>
<dbReference type="Gene3D" id="3.40.50.720">
    <property type="entry name" value="NAD(P)-binding Rossmann-like Domain"/>
    <property type="match status" value="1"/>
</dbReference>
<dbReference type="PANTHER" id="PTHR43115:SF4">
    <property type="entry name" value="DEHYDROGENASE_REDUCTASE SDR FAMILY MEMBER 11"/>
    <property type="match status" value="1"/>
</dbReference>
<dbReference type="PROSITE" id="PS00061">
    <property type="entry name" value="ADH_SHORT"/>
    <property type="match status" value="1"/>
</dbReference>
<dbReference type="GO" id="GO:0016616">
    <property type="term" value="F:oxidoreductase activity, acting on the CH-OH group of donors, NAD or NADP as acceptor"/>
    <property type="evidence" value="ECO:0007669"/>
    <property type="project" value="UniProtKB-ARBA"/>
</dbReference>
<sequence length="261" mass="28059">MTTRKKKKENLKPLSGKTAIVTGASSGIGCATALTLAEAGAAVVIQARRKDRLTKVASDIQAKGGKVLALEGDASLTSDIDRLLEQTLEWKEGGRKYDIVVVNAGRGLAGGTLTSDNYQWEDVYHTNVLGAAYLMRSAAKYFIGRKKGDIVAIGSVVGRNISPFSAFYGSSKFAIGAITEGLRQEICKYGVRVSLVMPGIVVSEFQKVAGYNEENFYKGISHMGKLLKPQAISDGICWLLTQPPNVNVSEIIIRPTGQNYP</sequence>
<dbReference type="PANTHER" id="PTHR43115">
    <property type="entry name" value="DEHYDROGENASE/REDUCTASE SDR FAMILY MEMBER 11"/>
    <property type="match status" value="1"/>
</dbReference>
<protein>
    <submittedName>
        <fullName evidence="3">Oxidoreductase, short-chain dehydrogenase/reductase family</fullName>
    </submittedName>
</protein>
<dbReference type="FunFam" id="3.40.50.720:FF:000047">
    <property type="entry name" value="NADP-dependent L-serine/L-allo-threonine dehydrogenase"/>
    <property type="match status" value="1"/>
</dbReference>
<dbReference type="AlphaFoldDB" id="A0A0W8FPP7"/>
<dbReference type="NCBIfam" id="NF038213">
    <property type="entry name" value="SDR_TniO_fam"/>
    <property type="match status" value="1"/>
</dbReference>
<evidence type="ECO:0000256" key="2">
    <source>
        <dbReference type="ARBA" id="ARBA00023002"/>
    </source>
</evidence>
<dbReference type="Pfam" id="PF00106">
    <property type="entry name" value="adh_short"/>
    <property type="match status" value="1"/>
</dbReference>
<comment type="similarity">
    <text evidence="1">Belongs to the short-chain dehydrogenases/reductases (SDR) family.</text>
</comment>
<organism evidence="3">
    <name type="scientific">hydrocarbon metagenome</name>
    <dbReference type="NCBI Taxonomy" id="938273"/>
    <lineage>
        <taxon>unclassified sequences</taxon>
        <taxon>metagenomes</taxon>
        <taxon>ecological metagenomes</taxon>
    </lineage>
</organism>
<keyword evidence="2" id="KW-0560">Oxidoreductase</keyword>
<gene>
    <name evidence="3" type="ORF">ASZ90_007636</name>
</gene>
<evidence type="ECO:0000256" key="1">
    <source>
        <dbReference type="ARBA" id="ARBA00006484"/>
    </source>
</evidence>
<dbReference type="PRINTS" id="PR00081">
    <property type="entry name" value="GDHRDH"/>
</dbReference>
<reference evidence="3" key="1">
    <citation type="journal article" date="2015" name="Proc. Natl. Acad. Sci. U.S.A.">
        <title>Networks of energetic and metabolic interactions define dynamics in microbial communities.</title>
        <authorList>
            <person name="Embree M."/>
            <person name="Liu J.K."/>
            <person name="Al-Bassam M.M."/>
            <person name="Zengler K."/>
        </authorList>
    </citation>
    <scope>NUCLEOTIDE SEQUENCE</scope>
</reference>
<dbReference type="InterPro" id="IPR002347">
    <property type="entry name" value="SDR_fam"/>
</dbReference>
<dbReference type="InterPro" id="IPR036291">
    <property type="entry name" value="NAD(P)-bd_dom_sf"/>
</dbReference>
<dbReference type="EMBL" id="LNQE01000954">
    <property type="protein sequence ID" value="KUG22590.1"/>
    <property type="molecule type" value="Genomic_DNA"/>
</dbReference>
<evidence type="ECO:0000313" key="3">
    <source>
        <dbReference type="EMBL" id="KUG22590.1"/>
    </source>
</evidence>
<comment type="caution">
    <text evidence="3">The sequence shown here is derived from an EMBL/GenBank/DDBJ whole genome shotgun (WGS) entry which is preliminary data.</text>
</comment>
<accession>A0A0W8FPP7</accession>
<dbReference type="InterPro" id="IPR020904">
    <property type="entry name" value="Sc_DH/Rdtase_CS"/>
</dbReference>
<dbReference type="PROSITE" id="PS51257">
    <property type="entry name" value="PROKAR_LIPOPROTEIN"/>
    <property type="match status" value="1"/>
</dbReference>
<proteinExistence type="inferred from homology"/>